<sequence>MAKIIVVLKAILTRIIFGSHGLLAIWRVTEIKNDPYYWYLTASVFALAFEGIFTLTIKKNQEWKWFCPSVFFYLCSVVPAIWLIEVDRFDKRLAFQNQADQVAAAGAAAAGAAAAGNSTKPISIGEIPGLDTFGVDLKIPVEIDPEMWVLVIEQFLMLILIIGRWMLPKGGLTRDQLSQLLLVYIGTAADIIEFFDSFKDDKISRHRILCLLILSIWSWSLLQFTFVLTATKARRTRLTTEVKETPKLKIVNGIIKVREVCCNIDVWAILINIILQDAPFLIFRALLILYYKIITYMNIFFTCKNTLVIILQFYRLYVVQQEKNKELSKIQKACTSKNVANAVERAARMGPHNKEGKARLVKNSASNKRSGPSSKQAKEKRDKHRSQDSISSQNTSKSHSSRRDRNGRRRSLSAGNLPEVGEGETFEDRIYEDDIELGMSGSAMSGTNDPDSHSQNEEESEVPMDEVSMASERPRGPRKNIRMSENPGIYKISGSRSSGGSSERGHGRYRQDTGYSSSSKDSGNSGGRRGRAHNGGRSSGRTATSSTRSRSTAQR</sequence>
<keyword evidence="4" id="KW-1185">Reference proteome</keyword>
<dbReference type="Pfam" id="PF09772">
    <property type="entry name" value="Tmem26"/>
    <property type="match status" value="1"/>
</dbReference>
<feature type="transmembrane region" description="Helical" evidence="2">
    <location>
        <begin position="147"/>
        <end position="167"/>
    </location>
</feature>
<accession>A0ABP1QTD5</accession>
<feature type="transmembrane region" description="Helical" evidence="2">
    <location>
        <begin position="266"/>
        <end position="287"/>
    </location>
</feature>
<evidence type="ECO:0000256" key="1">
    <source>
        <dbReference type="SAM" id="MobiDB-lite"/>
    </source>
</evidence>
<feature type="region of interest" description="Disordered" evidence="1">
    <location>
        <begin position="347"/>
        <end position="555"/>
    </location>
</feature>
<protein>
    <recommendedName>
        <fullName evidence="5">Transmembrane protein 26</fullName>
    </recommendedName>
</protein>
<evidence type="ECO:0008006" key="5">
    <source>
        <dbReference type="Google" id="ProtNLM"/>
    </source>
</evidence>
<dbReference type="InterPro" id="IPR019169">
    <property type="entry name" value="Transmembrane_26"/>
</dbReference>
<evidence type="ECO:0000313" key="3">
    <source>
        <dbReference type="EMBL" id="CAL8111502.1"/>
    </source>
</evidence>
<organism evidence="3 4">
    <name type="scientific">Orchesella dallaii</name>
    <dbReference type="NCBI Taxonomy" id="48710"/>
    <lineage>
        <taxon>Eukaryota</taxon>
        <taxon>Metazoa</taxon>
        <taxon>Ecdysozoa</taxon>
        <taxon>Arthropoda</taxon>
        <taxon>Hexapoda</taxon>
        <taxon>Collembola</taxon>
        <taxon>Entomobryomorpha</taxon>
        <taxon>Entomobryoidea</taxon>
        <taxon>Orchesellidae</taxon>
        <taxon>Orchesellinae</taxon>
        <taxon>Orchesella</taxon>
    </lineage>
</organism>
<feature type="compositionally biased region" description="Low complexity" evidence="1">
    <location>
        <begin position="535"/>
        <end position="555"/>
    </location>
</feature>
<proteinExistence type="predicted"/>
<keyword evidence="2" id="KW-0812">Transmembrane</keyword>
<feature type="transmembrane region" description="Helical" evidence="2">
    <location>
        <begin position="6"/>
        <end position="25"/>
    </location>
</feature>
<dbReference type="PANTHER" id="PTHR22168:SF8">
    <property type="entry name" value="TRANSMEMBRANE PROTEIN 26"/>
    <property type="match status" value="1"/>
</dbReference>
<feature type="compositionally biased region" description="Acidic residues" evidence="1">
    <location>
        <begin position="421"/>
        <end position="436"/>
    </location>
</feature>
<name>A0ABP1QTD5_9HEXA</name>
<feature type="transmembrane region" description="Helical" evidence="2">
    <location>
        <begin position="208"/>
        <end position="228"/>
    </location>
</feature>
<feature type="compositionally biased region" description="Polar residues" evidence="1">
    <location>
        <begin position="388"/>
        <end position="397"/>
    </location>
</feature>
<reference evidence="3 4" key="1">
    <citation type="submission" date="2024-08" db="EMBL/GenBank/DDBJ databases">
        <authorList>
            <person name="Cucini C."/>
            <person name="Frati F."/>
        </authorList>
    </citation>
    <scope>NUCLEOTIDE SEQUENCE [LARGE SCALE GENOMIC DNA]</scope>
</reference>
<feature type="transmembrane region" description="Helical" evidence="2">
    <location>
        <begin position="179"/>
        <end position="196"/>
    </location>
</feature>
<evidence type="ECO:0000313" key="4">
    <source>
        <dbReference type="Proteomes" id="UP001642540"/>
    </source>
</evidence>
<feature type="transmembrane region" description="Helical" evidence="2">
    <location>
        <begin position="63"/>
        <end position="84"/>
    </location>
</feature>
<keyword evidence="2" id="KW-1133">Transmembrane helix</keyword>
<evidence type="ECO:0000256" key="2">
    <source>
        <dbReference type="SAM" id="Phobius"/>
    </source>
</evidence>
<feature type="compositionally biased region" description="Basic residues" evidence="1">
    <location>
        <begin position="399"/>
        <end position="411"/>
    </location>
</feature>
<keyword evidence="2" id="KW-0472">Membrane</keyword>
<gene>
    <name evidence="3" type="ORF">ODALV1_LOCUS15097</name>
</gene>
<dbReference type="PANTHER" id="PTHR22168">
    <property type="entry name" value="TMEM26 PROTEIN"/>
    <property type="match status" value="1"/>
</dbReference>
<feature type="compositionally biased region" description="Polar residues" evidence="1">
    <location>
        <begin position="363"/>
        <end position="375"/>
    </location>
</feature>
<feature type="compositionally biased region" description="Low complexity" evidence="1">
    <location>
        <begin position="514"/>
        <end position="523"/>
    </location>
</feature>
<comment type="caution">
    <text evidence="3">The sequence shown here is derived from an EMBL/GenBank/DDBJ whole genome shotgun (WGS) entry which is preliminary data.</text>
</comment>
<feature type="transmembrane region" description="Helical" evidence="2">
    <location>
        <begin position="299"/>
        <end position="317"/>
    </location>
</feature>
<feature type="transmembrane region" description="Helical" evidence="2">
    <location>
        <begin position="37"/>
        <end position="57"/>
    </location>
</feature>
<dbReference type="EMBL" id="CAXLJM020000046">
    <property type="protein sequence ID" value="CAL8111502.1"/>
    <property type="molecule type" value="Genomic_DNA"/>
</dbReference>
<dbReference type="Proteomes" id="UP001642540">
    <property type="component" value="Unassembled WGS sequence"/>
</dbReference>